<gene>
    <name evidence="5" type="ORF">CMUS01_03448</name>
</gene>
<feature type="region of interest" description="Disordered" evidence="3">
    <location>
        <begin position="282"/>
        <end position="317"/>
    </location>
</feature>
<dbReference type="Pfam" id="PF24883">
    <property type="entry name" value="NPHP3_N"/>
    <property type="match status" value="1"/>
</dbReference>
<feature type="coiled-coil region" evidence="2">
    <location>
        <begin position="136"/>
        <end position="188"/>
    </location>
</feature>
<dbReference type="AlphaFoldDB" id="A0A8H6U6L2"/>
<feature type="domain" description="Nephrocystin 3-like N-terminal" evidence="4">
    <location>
        <begin position="327"/>
        <end position="501"/>
    </location>
</feature>
<organism evidence="5 6">
    <name type="scientific">Colletotrichum musicola</name>
    <dbReference type="NCBI Taxonomy" id="2175873"/>
    <lineage>
        <taxon>Eukaryota</taxon>
        <taxon>Fungi</taxon>
        <taxon>Dikarya</taxon>
        <taxon>Ascomycota</taxon>
        <taxon>Pezizomycotina</taxon>
        <taxon>Sordariomycetes</taxon>
        <taxon>Hypocreomycetidae</taxon>
        <taxon>Glomerellales</taxon>
        <taxon>Glomerellaceae</taxon>
        <taxon>Colletotrichum</taxon>
        <taxon>Colletotrichum orchidearum species complex</taxon>
    </lineage>
</organism>
<dbReference type="InterPro" id="IPR027417">
    <property type="entry name" value="P-loop_NTPase"/>
</dbReference>
<evidence type="ECO:0000259" key="4">
    <source>
        <dbReference type="Pfam" id="PF24883"/>
    </source>
</evidence>
<feature type="coiled-coil region" evidence="2">
    <location>
        <begin position="65"/>
        <end position="96"/>
    </location>
</feature>
<comment type="caution">
    <text evidence="5">The sequence shown here is derived from an EMBL/GenBank/DDBJ whole genome shotgun (WGS) entry which is preliminary data.</text>
</comment>
<protein>
    <recommendedName>
        <fullName evidence="4">Nephrocystin 3-like N-terminal domain-containing protein</fullName>
    </recommendedName>
</protein>
<evidence type="ECO:0000256" key="1">
    <source>
        <dbReference type="ARBA" id="ARBA00022737"/>
    </source>
</evidence>
<reference evidence="5" key="1">
    <citation type="journal article" date="2020" name="Phytopathology">
        <title>Genome Sequence Resources of Colletotrichum truncatum, C. plurivorum, C. musicola, and C. sojae: Four Species Pathogenic to Soybean (Glycine max).</title>
        <authorList>
            <person name="Rogerio F."/>
            <person name="Boufleur T.R."/>
            <person name="Ciampi-Guillardi M."/>
            <person name="Sukno S.A."/>
            <person name="Thon M.R."/>
            <person name="Massola Junior N.S."/>
            <person name="Baroncelli R."/>
        </authorList>
    </citation>
    <scope>NUCLEOTIDE SEQUENCE</scope>
    <source>
        <strain evidence="5">LFN0074</strain>
    </source>
</reference>
<name>A0A8H6U6L2_9PEZI</name>
<dbReference type="PANTHER" id="PTHR10039:SF5">
    <property type="entry name" value="NACHT DOMAIN-CONTAINING PROTEIN"/>
    <property type="match status" value="1"/>
</dbReference>
<keyword evidence="2" id="KW-0175">Coiled coil</keyword>
<dbReference type="OrthoDB" id="443402at2759"/>
<evidence type="ECO:0000313" key="6">
    <source>
        <dbReference type="Proteomes" id="UP000639643"/>
    </source>
</evidence>
<dbReference type="Gene3D" id="3.40.50.300">
    <property type="entry name" value="P-loop containing nucleotide triphosphate hydrolases"/>
    <property type="match status" value="1"/>
</dbReference>
<dbReference type="Proteomes" id="UP000639643">
    <property type="component" value="Unassembled WGS sequence"/>
</dbReference>
<proteinExistence type="predicted"/>
<accession>A0A8H6U6L2</accession>
<dbReference type="PANTHER" id="PTHR10039">
    <property type="entry name" value="AMELOGENIN"/>
    <property type="match status" value="1"/>
</dbReference>
<dbReference type="EMBL" id="WIGM01000083">
    <property type="protein sequence ID" value="KAF6841845.1"/>
    <property type="molecule type" value="Genomic_DNA"/>
</dbReference>
<dbReference type="SUPFAM" id="SSF52540">
    <property type="entry name" value="P-loop containing nucleoside triphosphate hydrolases"/>
    <property type="match status" value="1"/>
</dbReference>
<evidence type="ECO:0000256" key="2">
    <source>
        <dbReference type="SAM" id="Coils"/>
    </source>
</evidence>
<evidence type="ECO:0000313" key="5">
    <source>
        <dbReference type="EMBL" id="KAF6841845.1"/>
    </source>
</evidence>
<sequence>MEAIEAIGLASGIISFIDFSWSLITGAKELRASGRGTTKENARISNIIKDLKNFTLELDPAQSGGSKHERAIAALANECRELAEELIEILKKLKAKKDSRWESLKVMWASMRQSDNIAEIESRLGECRAEINTRLLALINEQQSGLKSQLDSIQNEAERISLSSAAQMKSLRADIAALLQNLEDDSDSGSDVGSDSSSCHNLHQKPFQSLDEVSSQLRRLQGLVQSTPRETRILEHLYFEGMFTRADSILDASEKTFEWMLMPESEFEAYLAPLDISSDEDKSTYWTSDSEDDNPNTRPNESGHKHEQHVRLSESQKERMDNVRRLLQDWLFHGNGVFHISGKAGSGESTLLKLLINHERTTEALAAWAGKRTLVSSSFYFWRSDGQKLQMGLDGMYRSILFSVLRQCPYLRQEILDHQWKGINTQLPDPVLEADLFRAPKIAEAFGNLVDLSSRSTNLRFCFFIDGLDEYDAHSHDQRVFARRLRDWAQSENVKICVTSRPEVQFMDTFMDTRIHLHELTDCDIYQSTMDAFEQDESFPRLSKFYLNFVNDIVRSAEGVFLWARLVVQILLAEAALHSSYERLRQKLHSTPAQLDELYASIFSSLPRDDRKKLDFLFLMVVSNPFEEPLNATLFDYIDSSGHLDTSSKHPHYNLYQTFQDQERIEKQLQDFTKGLLVLMPPKRKSPFFNLSIKGIGFLHRSVKEYVLVAPQMNHLESIFPRFDGIDTHIMFRIIEVRRTHLWNVARPSDLAAYFIKVLSLDIHLNYDTLKILEQEWETKFRSIWCFSSVSVGMDLPAHLSADVHTTVGAIPFPNSFLLPTATYGQIDLLRQRSHQLFLPPTKLRKTAKMQQTTANIIDQDPSLLLCAITALCLLEGNNNEANEIVKLLISHGHSLKKDVHIYYDDRDRSAVDYTVSLWTLFLCRLAECVFGPSLVRMLGPGETKRLSERMETVILPRHLQALNTILLSGSQNPAVFLFNIYRHHKPGETWALTLEELVLATKPSELRQEPYDLSTRTAMGLKRS</sequence>
<evidence type="ECO:0000256" key="3">
    <source>
        <dbReference type="SAM" id="MobiDB-lite"/>
    </source>
</evidence>
<keyword evidence="6" id="KW-1185">Reference proteome</keyword>
<keyword evidence="1" id="KW-0677">Repeat</keyword>
<dbReference type="InterPro" id="IPR056884">
    <property type="entry name" value="NPHP3-like_N"/>
</dbReference>
<feature type="compositionally biased region" description="Basic and acidic residues" evidence="3">
    <location>
        <begin position="301"/>
        <end position="317"/>
    </location>
</feature>